<evidence type="ECO:0000256" key="1">
    <source>
        <dbReference type="SAM" id="SignalP"/>
    </source>
</evidence>
<comment type="caution">
    <text evidence="2">The sequence shown here is derived from an EMBL/GenBank/DDBJ whole genome shotgun (WGS) entry which is preliminary data.</text>
</comment>
<dbReference type="SUPFAM" id="SSF53850">
    <property type="entry name" value="Periplasmic binding protein-like II"/>
    <property type="match status" value="1"/>
</dbReference>
<dbReference type="Proteomes" id="UP000539052">
    <property type="component" value="Unassembled WGS sequence"/>
</dbReference>
<feature type="chain" id="PRO_5046954539" evidence="1">
    <location>
        <begin position="27"/>
        <end position="457"/>
    </location>
</feature>
<keyword evidence="1" id="KW-0732">Signal</keyword>
<dbReference type="InterPro" id="IPR006059">
    <property type="entry name" value="SBP"/>
</dbReference>
<dbReference type="Gene3D" id="3.40.190.10">
    <property type="entry name" value="Periplasmic binding protein-like II"/>
    <property type="match status" value="2"/>
</dbReference>
<feature type="signal peptide" evidence="1">
    <location>
        <begin position="1"/>
        <end position="26"/>
    </location>
</feature>
<dbReference type="RefSeq" id="WP_170819585.1">
    <property type="nucleotide sequence ID" value="NZ_JAAOXG010000001.1"/>
</dbReference>
<organism evidence="2 3">
    <name type="scientific">Lacrimispora defluvii</name>
    <dbReference type="NCBI Taxonomy" id="2719233"/>
    <lineage>
        <taxon>Bacteria</taxon>
        <taxon>Bacillati</taxon>
        <taxon>Bacillota</taxon>
        <taxon>Clostridia</taxon>
        <taxon>Lachnospirales</taxon>
        <taxon>Lachnospiraceae</taxon>
        <taxon>Lacrimispora</taxon>
    </lineage>
</organism>
<sequence length="457" mass="49288">MKKKVALLIASAIALASLSGCGGSGAATPAGTTAGSTAAGSTAAETTKAAAGDESGKLKLTMSWWGNQVRNEKTQAALDLYTEQNPGTVIEGQFSEWSDYWNKLATSAAGQAIPDIVQMDYSFIDQYVKNGLLVDLTPYIKDGTLDVSNISDNTMASGTVNGGVYAVCAGINAPSLLYNKTLLDKNGIVVKDYMTTDEFIDLCREVYKKTGYKTNIAYYNAGAFLDYFMRGNDVVLYGDKKMGGEEKDYLPFFQMYETGIKEGWFIDPGVFAELSIGSVEQEPLVYGSSPETMSWCAFYNSNQLTAMQKAAPEGMEIGITTWPSADPKKSGYLKSSQFFSVGAHSKNPEEAVKVINFLTNSSDANNILLGERGVPASSKIASELAPKMSDVEQKVIHYVNEVVTPNCSPINPPQPDGASEVSNLLNQVQEQVCYSVYDAETAAKEFYNGANEIMSKK</sequence>
<dbReference type="PANTHER" id="PTHR43649">
    <property type="entry name" value="ARABINOSE-BINDING PROTEIN-RELATED"/>
    <property type="match status" value="1"/>
</dbReference>
<accession>A0ABX1VJD4</accession>
<protein>
    <submittedName>
        <fullName evidence="2">Extracellular solute-binding protein</fullName>
    </submittedName>
</protein>
<dbReference type="EMBL" id="JAAOXG010000001">
    <property type="protein sequence ID" value="NNJ28196.1"/>
    <property type="molecule type" value="Genomic_DNA"/>
</dbReference>
<dbReference type="Pfam" id="PF13416">
    <property type="entry name" value="SBP_bac_8"/>
    <property type="match status" value="1"/>
</dbReference>
<dbReference type="PANTHER" id="PTHR43649:SF11">
    <property type="entry name" value="ABC TRANSPORTER SUBSTRATE-BINDING PROTEIN YESO-RELATED"/>
    <property type="match status" value="1"/>
</dbReference>
<proteinExistence type="predicted"/>
<name>A0ABX1VJD4_9FIRM</name>
<dbReference type="PROSITE" id="PS51257">
    <property type="entry name" value="PROKAR_LIPOPROTEIN"/>
    <property type="match status" value="1"/>
</dbReference>
<dbReference type="InterPro" id="IPR050490">
    <property type="entry name" value="Bact_solute-bd_prot1"/>
</dbReference>
<evidence type="ECO:0000313" key="3">
    <source>
        <dbReference type="Proteomes" id="UP000539052"/>
    </source>
</evidence>
<gene>
    <name evidence="2" type="ORF">G9470_00070</name>
</gene>
<evidence type="ECO:0000313" key="2">
    <source>
        <dbReference type="EMBL" id="NNJ28196.1"/>
    </source>
</evidence>
<keyword evidence="3" id="KW-1185">Reference proteome</keyword>
<reference evidence="2 3" key="1">
    <citation type="submission" date="2020-03" db="EMBL/GenBank/DDBJ databases">
        <title>Genome Sequence of industrial isolate, B5A.</title>
        <authorList>
            <person name="Sharma S."/>
            <person name="Patil P.B."/>
            <person name="Korpole S."/>
        </authorList>
    </citation>
    <scope>NUCLEOTIDE SEQUENCE [LARGE SCALE GENOMIC DNA]</scope>
    <source>
        <strain evidence="2 3">PI-S10-B5A</strain>
    </source>
</reference>